<dbReference type="EMBL" id="LT629742">
    <property type="protein sequence ID" value="SDT09094.1"/>
    <property type="molecule type" value="Genomic_DNA"/>
</dbReference>
<evidence type="ECO:0000313" key="3">
    <source>
        <dbReference type="Proteomes" id="UP000181956"/>
    </source>
</evidence>
<organism evidence="2 3">
    <name type="scientific">Microterricola viridarii</name>
    <dbReference type="NCBI Taxonomy" id="412690"/>
    <lineage>
        <taxon>Bacteria</taxon>
        <taxon>Bacillati</taxon>
        <taxon>Actinomycetota</taxon>
        <taxon>Actinomycetes</taxon>
        <taxon>Micrococcales</taxon>
        <taxon>Microbacteriaceae</taxon>
        <taxon>Microterricola</taxon>
    </lineage>
</organism>
<accession>A0A1H1XII8</accession>
<protein>
    <submittedName>
        <fullName evidence="2">Glyoxalase/Bleomycin resistance protein/Dioxygenase superfamily protein</fullName>
    </submittedName>
</protein>
<gene>
    <name evidence="2" type="ORF">SAMN04489834_2803</name>
</gene>
<dbReference type="RefSeq" id="WP_083364592.1">
    <property type="nucleotide sequence ID" value="NZ_LT629742.1"/>
</dbReference>
<keyword evidence="2" id="KW-0223">Dioxygenase</keyword>
<keyword evidence="3" id="KW-1185">Reference proteome</keyword>
<dbReference type="InterPro" id="IPR037523">
    <property type="entry name" value="VOC_core"/>
</dbReference>
<dbReference type="PANTHER" id="PTHR39175">
    <property type="entry name" value="FAMILY PROTEIN, PUTATIVE (AFU_ORTHOLOGUE AFUA_3G15060)-RELATED"/>
    <property type="match status" value="1"/>
</dbReference>
<name>A0A1H1XII8_9MICO</name>
<evidence type="ECO:0000313" key="2">
    <source>
        <dbReference type="EMBL" id="SDT09094.1"/>
    </source>
</evidence>
<proteinExistence type="predicted"/>
<dbReference type="OrthoDB" id="9813630at2"/>
<dbReference type="Pfam" id="PF00903">
    <property type="entry name" value="Glyoxalase"/>
    <property type="match status" value="1"/>
</dbReference>
<sequence length="129" mass="14373">MKLHHVQVSMPRGQEAEARRFYGEAIGLHEVQKPPSLAGRGGCWFRAFDGEVVVAEIHLGADDPFVPAAKAHPGLVCASREELEATAERVRLGGYELSWAERDTFEGYIRFHTRDGFGNRLEVMTPVQP</sequence>
<keyword evidence="2" id="KW-0560">Oxidoreductase</keyword>
<reference evidence="3" key="1">
    <citation type="submission" date="2016-10" db="EMBL/GenBank/DDBJ databases">
        <authorList>
            <person name="Varghese N."/>
            <person name="Submissions S."/>
        </authorList>
    </citation>
    <scope>NUCLEOTIDE SEQUENCE [LARGE SCALE GENOMIC DNA]</scope>
    <source>
        <strain evidence="3">DSM 21772</strain>
    </source>
</reference>
<dbReference type="InterPro" id="IPR029068">
    <property type="entry name" value="Glyas_Bleomycin-R_OHBP_Dase"/>
</dbReference>
<dbReference type="STRING" id="412690.SAMN04489834_2803"/>
<feature type="domain" description="VOC" evidence="1">
    <location>
        <begin position="2"/>
        <end position="126"/>
    </location>
</feature>
<dbReference type="PANTHER" id="PTHR39175:SF1">
    <property type="entry name" value="FAMILY PROTEIN, PUTATIVE (AFU_ORTHOLOGUE AFUA_3G15060)-RELATED"/>
    <property type="match status" value="1"/>
</dbReference>
<dbReference type="InterPro" id="IPR004360">
    <property type="entry name" value="Glyas_Fos-R_dOase_dom"/>
</dbReference>
<evidence type="ECO:0000259" key="1">
    <source>
        <dbReference type="PROSITE" id="PS51819"/>
    </source>
</evidence>
<dbReference type="GO" id="GO:0051213">
    <property type="term" value="F:dioxygenase activity"/>
    <property type="evidence" value="ECO:0007669"/>
    <property type="project" value="UniProtKB-KW"/>
</dbReference>
<dbReference type="Proteomes" id="UP000181956">
    <property type="component" value="Chromosome I"/>
</dbReference>
<dbReference type="SUPFAM" id="SSF54593">
    <property type="entry name" value="Glyoxalase/Bleomycin resistance protein/Dihydroxybiphenyl dioxygenase"/>
    <property type="match status" value="1"/>
</dbReference>
<dbReference type="AlphaFoldDB" id="A0A1H1XII8"/>
<dbReference type="PROSITE" id="PS51819">
    <property type="entry name" value="VOC"/>
    <property type="match status" value="1"/>
</dbReference>
<dbReference type="Gene3D" id="3.10.180.10">
    <property type="entry name" value="2,3-Dihydroxybiphenyl 1,2-Dioxygenase, domain 1"/>
    <property type="match status" value="1"/>
</dbReference>